<dbReference type="SMART" id="SM00670">
    <property type="entry name" value="PINc"/>
    <property type="match status" value="1"/>
</dbReference>
<dbReference type="Pfam" id="PF13470">
    <property type="entry name" value="PIN_3"/>
    <property type="match status" value="1"/>
</dbReference>
<feature type="domain" description="PIN" evidence="1">
    <location>
        <begin position="4"/>
        <end position="116"/>
    </location>
</feature>
<name>A0A5B7X5E0_9FLAO</name>
<dbReference type="RefSeq" id="WP_139067166.1">
    <property type="nucleotide sequence ID" value="NZ_CP040812.1"/>
</dbReference>
<dbReference type="NCBIfam" id="TIGR00305">
    <property type="entry name" value="putative toxin-antitoxin system toxin component, PIN family"/>
    <property type="match status" value="1"/>
</dbReference>
<dbReference type="Proteomes" id="UP000309016">
    <property type="component" value="Chromosome"/>
</dbReference>
<organism evidence="2 3">
    <name type="scientific">Antarcticibacterium flavum</name>
    <dbReference type="NCBI Taxonomy" id="2058175"/>
    <lineage>
        <taxon>Bacteria</taxon>
        <taxon>Pseudomonadati</taxon>
        <taxon>Bacteroidota</taxon>
        <taxon>Flavobacteriia</taxon>
        <taxon>Flavobacteriales</taxon>
        <taxon>Flavobacteriaceae</taxon>
        <taxon>Antarcticibacterium</taxon>
    </lineage>
</organism>
<accession>A0A5B7X5E0</accession>
<dbReference type="SUPFAM" id="SSF88723">
    <property type="entry name" value="PIN domain-like"/>
    <property type="match status" value="1"/>
</dbReference>
<dbReference type="InterPro" id="IPR002850">
    <property type="entry name" value="PIN_toxin-like"/>
</dbReference>
<dbReference type="KEGG" id="afla:FHG64_14975"/>
<gene>
    <name evidence="2" type="ORF">FHG64_14975</name>
</gene>
<dbReference type="EMBL" id="CP040812">
    <property type="protein sequence ID" value="QCY70597.1"/>
    <property type="molecule type" value="Genomic_DNA"/>
</dbReference>
<dbReference type="PANTHER" id="PTHR34610:SF3">
    <property type="entry name" value="SSL7007 PROTEIN"/>
    <property type="match status" value="1"/>
</dbReference>
<sequence>MKNKRVILDTNLWISYLITNSFTEIDEFIQDGIIILVFSEELLDEFIEVAKRPKLRKFFATKDVESLLTTFNEFAELIAIESQIDVCRDKKDNFLLNLAIDGKADYLVTGDKDLLVLKKIDKTHILTYRELVEKLKGNS</sequence>
<evidence type="ECO:0000259" key="1">
    <source>
        <dbReference type="SMART" id="SM00670"/>
    </source>
</evidence>
<proteinExistence type="predicted"/>
<protein>
    <submittedName>
        <fullName evidence="2">Putative toxin-antitoxin system toxin component, PIN family</fullName>
    </submittedName>
</protein>
<evidence type="ECO:0000313" key="2">
    <source>
        <dbReference type="EMBL" id="QCY70597.1"/>
    </source>
</evidence>
<reference evidence="2 3" key="1">
    <citation type="submission" date="2019-06" db="EMBL/GenBank/DDBJ databases">
        <title>Complete genome sequence of Antarcticibacterium flavum KCTC 52984T from an Antarctic marine sediment.</title>
        <authorList>
            <person name="Lee Y.M."/>
            <person name="Shin S.C."/>
        </authorList>
    </citation>
    <scope>NUCLEOTIDE SEQUENCE [LARGE SCALE GENOMIC DNA]</scope>
    <source>
        <strain evidence="2 3">KCTC 52984</strain>
    </source>
</reference>
<dbReference type="InterPro" id="IPR002716">
    <property type="entry name" value="PIN_dom"/>
</dbReference>
<evidence type="ECO:0000313" key="3">
    <source>
        <dbReference type="Proteomes" id="UP000309016"/>
    </source>
</evidence>
<dbReference type="AlphaFoldDB" id="A0A5B7X5E0"/>
<dbReference type="InterPro" id="IPR029060">
    <property type="entry name" value="PIN-like_dom_sf"/>
</dbReference>
<dbReference type="OrthoDB" id="597986at2"/>
<dbReference type="PANTHER" id="PTHR34610">
    <property type="entry name" value="SSL7007 PROTEIN"/>
    <property type="match status" value="1"/>
</dbReference>
<keyword evidence="3" id="KW-1185">Reference proteome</keyword>